<feature type="transmembrane region" description="Helical" evidence="4">
    <location>
        <begin position="22"/>
        <end position="44"/>
    </location>
</feature>
<evidence type="ECO:0000313" key="6">
    <source>
        <dbReference type="EMBL" id="KGF85450.1"/>
    </source>
</evidence>
<feature type="transmembrane region" description="Helical" evidence="4">
    <location>
        <begin position="50"/>
        <end position="68"/>
    </location>
</feature>
<name>A0A0A1Z7G7_PROMR</name>
<reference evidence="7" key="1">
    <citation type="journal article" date="2014" name="Sci. Data">
        <title>Genomes of diverse isolates of the marine cyanobacterium Prochlorococcus.</title>
        <authorList>
            <person name="Biller S."/>
            <person name="Berube P."/>
            <person name="Thompson J."/>
            <person name="Kelly L."/>
            <person name="Roggensack S."/>
            <person name="Awad L."/>
            <person name="Roache-Johnson K."/>
            <person name="Ding H."/>
            <person name="Giovannoni S.J."/>
            <person name="Moore L.R."/>
            <person name="Chisholm S.W."/>
        </authorList>
    </citation>
    <scope>NUCLEOTIDE SEQUENCE [LARGE SCALE GENOMIC DNA]</scope>
    <source>
        <strain evidence="7">GP2</strain>
    </source>
</reference>
<dbReference type="Proteomes" id="UP000030598">
    <property type="component" value="Unassembled WGS sequence"/>
</dbReference>
<dbReference type="Pfam" id="PF00487">
    <property type="entry name" value="FA_desaturase"/>
    <property type="match status" value="1"/>
</dbReference>
<evidence type="ECO:0000259" key="5">
    <source>
        <dbReference type="Pfam" id="PF00487"/>
    </source>
</evidence>
<protein>
    <submittedName>
        <fullName evidence="6">Fatty acid desaturase</fullName>
    </submittedName>
</protein>
<dbReference type="OrthoDB" id="9769653at2"/>
<sequence length="368" mass="43162">MQEVKRSDFVIKPFLKRNNFKAFYQIITTIIPVISIWLIVYQITIHPFTLLIKSCLLIPLIFLLTLFSSRTFSLMHDCGHNSLFTKRKLNRFVGFLLGLVNGIPQKSWSIDHAFHHRNNGNWEIYKGPVDVLSLEDYNSLSKREQIFYKVSRNWIMLFPGGFFYLVLKPRLGLIIIIFNITKDILEETFFKIKNKKFSELLSINSRIKPPFTDYGDNFSELSELIINNIVVIIGWIFMCKWFGLVFFLSFYSLVLTLSAAILICVFFVQHNYKNAYAKNTQNWDIVDGAILGSSNLNIPNWLNWFLADISFHSIHHLSERIPNYNLRACHKANIHLLTQAKFLKLSDFPNCFRYIIWDSKKEKLIPIN</sequence>
<dbReference type="GO" id="GO:0016717">
    <property type="term" value="F:oxidoreductase activity, acting on paired donors, with oxidation of a pair of donors resulting in the reduction of molecular oxygen to two molecules of water"/>
    <property type="evidence" value="ECO:0007669"/>
    <property type="project" value="TreeGrafter"/>
</dbReference>
<comment type="cofactor">
    <cofactor evidence="1">
        <name>Fe(2+)</name>
        <dbReference type="ChEBI" id="CHEBI:29033"/>
    </cofactor>
</comment>
<dbReference type="PANTHER" id="PTHR19353">
    <property type="entry name" value="FATTY ACID DESATURASE 2"/>
    <property type="match status" value="1"/>
</dbReference>
<evidence type="ECO:0000313" key="7">
    <source>
        <dbReference type="Proteomes" id="UP000030598"/>
    </source>
</evidence>
<gene>
    <name evidence="6" type="ORF">EU91_1552</name>
</gene>
<feature type="transmembrane region" description="Helical" evidence="4">
    <location>
        <begin position="161"/>
        <end position="181"/>
    </location>
</feature>
<dbReference type="GO" id="GO:0016020">
    <property type="term" value="C:membrane"/>
    <property type="evidence" value="ECO:0007669"/>
    <property type="project" value="TreeGrafter"/>
</dbReference>
<comment type="similarity">
    <text evidence="2">Belongs to the fatty acid desaturase type 2 family.</text>
</comment>
<keyword evidence="4" id="KW-0812">Transmembrane</keyword>
<dbReference type="RefSeq" id="WP_032524953.1">
    <property type="nucleotide sequence ID" value="NZ_CP138934.1"/>
</dbReference>
<evidence type="ECO:0000256" key="1">
    <source>
        <dbReference type="ARBA" id="ARBA00001954"/>
    </source>
</evidence>
<feature type="transmembrane region" description="Helical" evidence="4">
    <location>
        <begin position="250"/>
        <end position="268"/>
    </location>
</feature>
<evidence type="ECO:0000256" key="4">
    <source>
        <dbReference type="SAM" id="Phobius"/>
    </source>
</evidence>
<dbReference type="EMBL" id="JNAH01000008">
    <property type="protein sequence ID" value="KGF85450.1"/>
    <property type="molecule type" value="Genomic_DNA"/>
</dbReference>
<feature type="domain" description="Fatty acid desaturase" evidence="5">
    <location>
        <begin position="56"/>
        <end position="335"/>
    </location>
</feature>
<proteinExistence type="inferred from homology"/>
<dbReference type="AlphaFoldDB" id="A0A0A1Z7G7"/>
<organism evidence="6 7">
    <name type="scientific">Prochlorococcus marinus str. GP2</name>
    <dbReference type="NCBI Taxonomy" id="59925"/>
    <lineage>
        <taxon>Bacteria</taxon>
        <taxon>Bacillati</taxon>
        <taxon>Cyanobacteriota</taxon>
        <taxon>Cyanophyceae</taxon>
        <taxon>Synechococcales</taxon>
        <taxon>Prochlorococcaceae</taxon>
        <taxon>Prochlorococcus</taxon>
    </lineage>
</organism>
<dbReference type="PANTHER" id="PTHR19353:SF73">
    <property type="entry name" value="FATTY ACID DESATURASE"/>
    <property type="match status" value="1"/>
</dbReference>
<dbReference type="GO" id="GO:0006629">
    <property type="term" value="P:lipid metabolic process"/>
    <property type="evidence" value="ECO:0007669"/>
    <property type="project" value="InterPro"/>
</dbReference>
<keyword evidence="4" id="KW-0472">Membrane</keyword>
<dbReference type="eggNOG" id="COG3239">
    <property type="taxonomic scope" value="Bacteria"/>
</dbReference>
<accession>A0A0A1Z7G7</accession>
<keyword evidence="4" id="KW-1133">Transmembrane helix</keyword>
<comment type="caution">
    <text evidence="6">The sequence shown here is derived from an EMBL/GenBank/DDBJ whole genome shotgun (WGS) entry which is preliminary data.</text>
</comment>
<dbReference type="InterPro" id="IPR012171">
    <property type="entry name" value="Fatty_acid_desaturase"/>
</dbReference>
<evidence type="ECO:0000256" key="3">
    <source>
        <dbReference type="ARBA" id="ARBA00023004"/>
    </source>
</evidence>
<keyword evidence="3" id="KW-0408">Iron</keyword>
<evidence type="ECO:0000256" key="2">
    <source>
        <dbReference type="ARBA" id="ARBA00008749"/>
    </source>
</evidence>
<dbReference type="InterPro" id="IPR005804">
    <property type="entry name" value="FA_desaturase_dom"/>
</dbReference>
<dbReference type="STRING" id="59925.EU91_1552"/>